<keyword evidence="1" id="KW-0560">Oxidoreductase</keyword>
<dbReference type="InterPro" id="IPR000683">
    <property type="entry name" value="Gfo/Idh/MocA-like_OxRdtase_N"/>
</dbReference>
<dbReference type="Gene3D" id="3.30.360.10">
    <property type="entry name" value="Dihydrodipicolinate Reductase, domain 2"/>
    <property type="match status" value="1"/>
</dbReference>
<dbReference type="GO" id="GO:0000166">
    <property type="term" value="F:nucleotide binding"/>
    <property type="evidence" value="ECO:0007669"/>
    <property type="project" value="InterPro"/>
</dbReference>
<dbReference type="InterPro" id="IPR050463">
    <property type="entry name" value="Gfo/Idh/MocA_oxidrdct_glycsds"/>
</dbReference>
<gene>
    <name evidence="4" type="ORF">B1B_11588</name>
</gene>
<dbReference type="Pfam" id="PF01408">
    <property type="entry name" value="GFO_IDH_MocA"/>
    <property type="match status" value="1"/>
</dbReference>
<feature type="domain" description="ThuA-like" evidence="3">
    <location>
        <begin position="14"/>
        <end position="100"/>
    </location>
</feature>
<dbReference type="PANTHER" id="PTHR43818">
    <property type="entry name" value="BCDNA.GH03377"/>
    <property type="match status" value="1"/>
</dbReference>
<accession>T1B937</accession>
<dbReference type="SUPFAM" id="SSF52317">
    <property type="entry name" value="Class I glutamine amidotransferase-like"/>
    <property type="match status" value="1"/>
</dbReference>
<dbReference type="AlphaFoldDB" id="T1B937"/>
<evidence type="ECO:0000259" key="3">
    <source>
        <dbReference type="Pfam" id="PF06283"/>
    </source>
</evidence>
<name>T1B937_9ZZZZ</name>
<organism evidence="4">
    <name type="scientific">mine drainage metagenome</name>
    <dbReference type="NCBI Taxonomy" id="410659"/>
    <lineage>
        <taxon>unclassified sequences</taxon>
        <taxon>metagenomes</taxon>
        <taxon>ecological metagenomes</taxon>
    </lineage>
</organism>
<dbReference type="Gene3D" id="3.40.50.880">
    <property type="match status" value="1"/>
</dbReference>
<reference evidence="4" key="2">
    <citation type="journal article" date="2014" name="ISME J.">
        <title>Microbial stratification in low pH oxic and suboxic macroscopic growths along an acid mine drainage.</title>
        <authorList>
            <person name="Mendez-Garcia C."/>
            <person name="Mesa V."/>
            <person name="Sprenger R.R."/>
            <person name="Richter M."/>
            <person name="Diez M.S."/>
            <person name="Solano J."/>
            <person name="Bargiela R."/>
            <person name="Golyshina O.V."/>
            <person name="Manteca A."/>
            <person name="Ramos J.L."/>
            <person name="Gallego J.R."/>
            <person name="Llorente I."/>
            <person name="Martins Dos Santos V.A."/>
            <person name="Jensen O.N."/>
            <person name="Pelaez A.I."/>
            <person name="Sanchez J."/>
            <person name="Ferrer M."/>
        </authorList>
    </citation>
    <scope>NUCLEOTIDE SEQUENCE</scope>
</reference>
<dbReference type="SUPFAM" id="SSF51735">
    <property type="entry name" value="NAD(P)-binding Rossmann-fold domains"/>
    <property type="match status" value="1"/>
</dbReference>
<feature type="domain" description="Gfo/Idh/MocA-like oxidoreductase N-terminal" evidence="2">
    <location>
        <begin position="111"/>
        <end position="227"/>
    </location>
</feature>
<proteinExistence type="predicted"/>
<reference evidence="4" key="1">
    <citation type="submission" date="2013-08" db="EMBL/GenBank/DDBJ databases">
        <authorList>
            <person name="Mendez C."/>
            <person name="Richter M."/>
            <person name="Ferrer M."/>
            <person name="Sanchez J."/>
        </authorList>
    </citation>
    <scope>NUCLEOTIDE SEQUENCE</scope>
</reference>
<dbReference type="GO" id="GO:0016491">
    <property type="term" value="F:oxidoreductase activity"/>
    <property type="evidence" value="ECO:0007669"/>
    <property type="project" value="UniProtKB-KW"/>
</dbReference>
<dbReference type="InterPro" id="IPR029062">
    <property type="entry name" value="Class_I_gatase-like"/>
</dbReference>
<dbReference type="Gene3D" id="3.40.50.720">
    <property type="entry name" value="NAD(P)-binding Rossmann-like Domain"/>
    <property type="match status" value="1"/>
</dbReference>
<evidence type="ECO:0000259" key="2">
    <source>
        <dbReference type="Pfam" id="PF01408"/>
    </source>
</evidence>
<dbReference type="InterPro" id="IPR036291">
    <property type="entry name" value="NAD(P)-bd_dom_sf"/>
</dbReference>
<dbReference type="PANTHER" id="PTHR43818:SF11">
    <property type="entry name" value="BCDNA.GH03377"/>
    <property type="match status" value="1"/>
</dbReference>
<sequence>MGGGRLPRAEILSHVATRGHDITRRLAGEIVLEDTCFAQEGLAQPCEVLLTTTWRSRELPVAYARPAGRGRIFYCGLGEADASYAAPSFQELLYRGLRHAAGRDEATSIGLGMLGFGAIGKEHTSAIARVPGLELRAVCDRNPERVAAALGEAPDARVAADLDGLLSRPEIDAIVISTPPNTHGPLALLALEAGKHVVVEKPFCLTGDEADQLVEVAGAAGLTLTVYQSRRWDADFLALQQIISTGVLGDVFHLEAFVGGFQHPCHLWHSDAAVSGGSYSTGAPTIWTGSCS</sequence>
<dbReference type="Pfam" id="PF06283">
    <property type="entry name" value="ThuA"/>
    <property type="match status" value="1"/>
</dbReference>
<dbReference type="EMBL" id="AUZY01007543">
    <property type="protein sequence ID" value="EQD49529.1"/>
    <property type="molecule type" value="Genomic_DNA"/>
</dbReference>
<comment type="caution">
    <text evidence="4">The sequence shown here is derived from an EMBL/GenBank/DDBJ whole genome shotgun (WGS) entry which is preliminary data.</text>
</comment>
<dbReference type="InterPro" id="IPR029010">
    <property type="entry name" value="ThuA-like"/>
</dbReference>
<protein>
    <submittedName>
        <fullName evidence="4">Oxidoreductase domain-containing protein</fullName>
    </submittedName>
</protein>
<evidence type="ECO:0000256" key="1">
    <source>
        <dbReference type="ARBA" id="ARBA00023002"/>
    </source>
</evidence>
<evidence type="ECO:0000313" key="4">
    <source>
        <dbReference type="EMBL" id="EQD49529.1"/>
    </source>
</evidence>